<dbReference type="EMBL" id="JBBPFD010000003">
    <property type="protein sequence ID" value="KAK7933209.1"/>
    <property type="molecule type" value="Genomic_DNA"/>
</dbReference>
<dbReference type="InterPro" id="IPR002659">
    <property type="entry name" value="Glyco_trans_31"/>
</dbReference>
<keyword evidence="7" id="KW-0735">Signal-anchor</keyword>
<keyword evidence="6" id="KW-0812">Transmembrane</keyword>
<reference evidence="15" key="1">
    <citation type="submission" date="2024-04" db="EMBL/GenBank/DDBJ databases">
        <title>Salinicola lusitanus LLJ914,a marine bacterium isolated from the Okinawa Trough.</title>
        <authorList>
            <person name="Li J."/>
        </authorList>
    </citation>
    <scope>NUCLEOTIDE SEQUENCE [LARGE SCALE GENOMIC DNA]</scope>
</reference>
<keyword evidence="8" id="KW-1133">Transmembrane helix</keyword>
<comment type="similarity">
    <text evidence="3 13">Belongs to the glycosyltransferase 31 family.</text>
</comment>
<dbReference type="FunFam" id="3.90.550.50:FF:000001">
    <property type="entry name" value="Hexosyltransferase"/>
    <property type="match status" value="1"/>
</dbReference>
<keyword evidence="15" id="KW-1185">Reference proteome</keyword>
<accession>A0AAW0PQ67</accession>
<dbReference type="GO" id="GO:0000139">
    <property type="term" value="C:Golgi membrane"/>
    <property type="evidence" value="ECO:0007669"/>
    <property type="project" value="UniProtKB-SubCell"/>
</dbReference>
<protein>
    <recommendedName>
        <fullName evidence="13">Hexosyltransferase</fullName>
        <ecNumber evidence="13">2.4.1.-</ecNumber>
    </recommendedName>
</protein>
<evidence type="ECO:0000256" key="2">
    <source>
        <dbReference type="ARBA" id="ARBA00004922"/>
    </source>
</evidence>
<dbReference type="GO" id="GO:0008499">
    <property type="term" value="F:N-acetyl-beta-D-glucosaminide beta-(1,3)-galactosyltransferase activity"/>
    <property type="evidence" value="ECO:0007669"/>
    <property type="project" value="TreeGrafter"/>
</dbReference>
<dbReference type="GO" id="GO:0006493">
    <property type="term" value="P:protein O-linked glycosylation"/>
    <property type="evidence" value="ECO:0007669"/>
    <property type="project" value="TreeGrafter"/>
</dbReference>
<dbReference type="PANTHER" id="PTHR11214:SF361">
    <property type="entry name" value="HEXOSYLTRANSFERASE"/>
    <property type="match status" value="1"/>
</dbReference>
<evidence type="ECO:0000256" key="3">
    <source>
        <dbReference type="ARBA" id="ARBA00008661"/>
    </source>
</evidence>
<evidence type="ECO:0000256" key="5">
    <source>
        <dbReference type="ARBA" id="ARBA00022679"/>
    </source>
</evidence>
<sequence>MGRARSGHFDPVLSGLPEEDGSEQLVIQEKVKKESETHGDVIQMNFVDSYQNLTIKTLMMMRWLDVHCPQTRYGMKVDADVFVNIFYLKSYLKGDMCFFSSCPRRSFITGSVIRDGTPRRNSKSKWHVSEQEYSEDTFPPYVSGAGYVFSWDLAGRISWASRFIRPIPLEDVYVGLCLSLLDVRPEYAYSLVPFVSNLFEVRNLDYDRCKFAKLLLVNGFSPSELLAAWRILSQAMQTAESKYRHTKTSIIKDILQERLSK</sequence>
<evidence type="ECO:0000256" key="12">
    <source>
        <dbReference type="ARBA" id="ARBA00023180"/>
    </source>
</evidence>
<dbReference type="PANTHER" id="PTHR11214">
    <property type="entry name" value="BETA-1,3-N-ACETYLGLUCOSAMINYLTRANSFERASE"/>
    <property type="match status" value="1"/>
</dbReference>
<name>A0AAW0PQ67_9GOBI</name>
<keyword evidence="4 13" id="KW-0328">Glycosyltransferase</keyword>
<dbReference type="GO" id="GO:0006629">
    <property type="term" value="P:lipid metabolic process"/>
    <property type="evidence" value="ECO:0007669"/>
    <property type="project" value="UniProtKB-KW"/>
</dbReference>
<evidence type="ECO:0000256" key="4">
    <source>
        <dbReference type="ARBA" id="ARBA00022676"/>
    </source>
</evidence>
<keyword evidence="12" id="KW-0325">Glycoprotein</keyword>
<dbReference type="Pfam" id="PF01762">
    <property type="entry name" value="Galactosyl_T"/>
    <property type="match status" value="1"/>
</dbReference>
<evidence type="ECO:0000256" key="10">
    <source>
        <dbReference type="ARBA" id="ARBA00023098"/>
    </source>
</evidence>
<dbReference type="Proteomes" id="UP001460270">
    <property type="component" value="Unassembled WGS sequence"/>
</dbReference>
<evidence type="ECO:0000256" key="7">
    <source>
        <dbReference type="ARBA" id="ARBA00022968"/>
    </source>
</evidence>
<dbReference type="AlphaFoldDB" id="A0AAW0PQ67"/>
<gene>
    <name evidence="14" type="ORF">WMY93_004105</name>
</gene>
<evidence type="ECO:0000256" key="11">
    <source>
        <dbReference type="ARBA" id="ARBA00023136"/>
    </source>
</evidence>
<evidence type="ECO:0000313" key="15">
    <source>
        <dbReference type="Proteomes" id="UP001460270"/>
    </source>
</evidence>
<keyword evidence="9 13" id="KW-0333">Golgi apparatus</keyword>
<evidence type="ECO:0000256" key="9">
    <source>
        <dbReference type="ARBA" id="ARBA00023034"/>
    </source>
</evidence>
<keyword evidence="5" id="KW-0808">Transferase</keyword>
<keyword evidence="11" id="KW-0472">Membrane</keyword>
<proteinExistence type="inferred from homology"/>
<evidence type="ECO:0000256" key="1">
    <source>
        <dbReference type="ARBA" id="ARBA00004323"/>
    </source>
</evidence>
<evidence type="ECO:0000256" key="6">
    <source>
        <dbReference type="ARBA" id="ARBA00022692"/>
    </source>
</evidence>
<evidence type="ECO:0000256" key="13">
    <source>
        <dbReference type="RuleBase" id="RU363063"/>
    </source>
</evidence>
<organism evidence="14 15">
    <name type="scientific">Mugilogobius chulae</name>
    <name type="common">yellowstripe goby</name>
    <dbReference type="NCBI Taxonomy" id="88201"/>
    <lineage>
        <taxon>Eukaryota</taxon>
        <taxon>Metazoa</taxon>
        <taxon>Chordata</taxon>
        <taxon>Craniata</taxon>
        <taxon>Vertebrata</taxon>
        <taxon>Euteleostomi</taxon>
        <taxon>Actinopterygii</taxon>
        <taxon>Neopterygii</taxon>
        <taxon>Teleostei</taxon>
        <taxon>Neoteleostei</taxon>
        <taxon>Acanthomorphata</taxon>
        <taxon>Gobiaria</taxon>
        <taxon>Gobiiformes</taxon>
        <taxon>Gobioidei</taxon>
        <taxon>Gobiidae</taxon>
        <taxon>Gobionellinae</taxon>
        <taxon>Mugilogobius</taxon>
    </lineage>
</organism>
<comment type="subcellular location">
    <subcellularLocation>
        <location evidence="1 13">Golgi apparatus membrane</location>
        <topology evidence="1 13">Single-pass type II membrane protein</topology>
    </subcellularLocation>
</comment>
<keyword evidence="10" id="KW-0443">Lipid metabolism</keyword>
<comment type="pathway">
    <text evidence="2">Protein modification; protein glycosylation.</text>
</comment>
<evidence type="ECO:0000256" key="8">
    <source>
        <dbReference type="ARBA" id="ARBA00022989"/>
    </source>
</evidence>
<dbReference type="Gene3D" id="3.90.550.50">
    <property type="match status" value="1"/>
</dbReference>
<comment type="caution">
    <text evidence="14">The sequence shown here is derived from an EMBL/GenBank/DDBJ whole genome shotgun (WGS) entry which is preliminary data.</text>
</comment>
<evidence type="ECO:0000313" key="14">
    <source>
        <dbReference type="EMBL" id="KAK7933209.1"/>
    </source>
</evidence>
<dbReference type="EC" id="2.4.1.-" evidence="13"/>